<dbReference type="InterPro" id="IPR013824">
    <property type="entry name" value="Topo_IA_cen_sub1"/>
</dbReference>
<dbReference type="PANTHER" id="PTHR42785">
    <property type="entry name" value="DNA TOPOISOMERASE, TYPE IA, CORE"/>
    <property type="match status" value="1"/>
</dbReference>
<dbReference type="SUPFAM" id="SSF56712">
    <property type="entry name" value="Prokaryotic type I DNA topoisomerase"/>
    <property type="match status" value="1"/>
</dbReference>
<dbReference type="Proteomes" id="UP000033865">
    <property type="component" value="Unassembled WGS sequence"/>
</dbReference>
<evidence type="ECO:0000313" key="5">
    <source>
        <dbReference type="Proteomes" id="UP000033865"/>
    </source>
</evidence>
<keyword evidence="1 4" id="KW-0413">Isomerase</keyword>
<proteinExistence type="predicted"/>
<dbReference type="PROSITE" id="PS52039">
    <property type="entry name" value="TOPO_IA_2"/>
    <property type="match status" value="1"/>
</dbReference>
<feature type="region of interest" description="Disordered" evidence="2">
    <location>
        <begin position="156"/>
        <end position="182"/>
    </location>
</feature>
<dbReference type="Pfam" id="PF13368">
    <property type="entry name" value="Toprim_C_rpt"/>
    <property type="match status" value="4"/>
</dbReference>
<evidence type="ECO:0000313" key="4">
    <source>
        <dbReference type="EMBL" id="KKW35276.1"/>
    </source>
</evidence>
<dbReference type="PANTHER" id="PTHR42785:SF1">
    <property type="entry name" value="DNA TOPOISOMERASE"/>
    <property type="match status" value="1"/>
</dbReference>
<dbReference type="GO" id="GO:0006265">
    <property type="term" value="P:DNA topological change"/>
    <property type="evidence" value="ECO:0007669"/>
    <property type="project" value="InterPro"/>
</dbReference>
<comment type="caution">
    <text evidence="4">The sequence shown here is derived from an EMBL/GenBank/DDBJ whole genome shotgun (WGS) entry which is preliminary data.</text>
</comment>
<sequence>MPTWKAFAVTQLLEQNFQHLVNTDFTAEMENGLDTISTGDEKMAPFLDRFFLGHDGYEGLKSMTEGEIDAREAATVPVGVHEGKPLNVRVGRYGPFIEYDGKTANVPEDMAPDSLRVEDALRMIEEQAKGPTPLGTDPETLKPVYVLTGRYGPYVQLGDREPDEVGTDGKKKKGKKPNKPKMKSLLAGMVPEEMDLTTALALLSLPKELGVWGKTGEPITKDLGRFGPYVKSGAESRSIPKDKNLLDLTLEEAVELLNTPKRGRGRAGKTILKELGKDPKTEKPIQLLDGKYGPYVSDGKTNASLPKGTDPEACTLEVAIELLEAKKD</sequence>
<dbReference type="AlphaFoldDB" id="A0A0G1XWC5"/>
<dbReference type="PATRIC" id="fig|1618986.3.peg.477"/>
<dbReference type="InterPro" id="IPR000380">
    <property type="entry name" value="Topo_IA"/>
</dbReference>
<evidence type="ECO:0000256" key="1">
    <source>
        <dbReference type="ARBA" id="ARBA00023235"/>
    </source>
</evidence>
<protein>
    <submittedName>
        <fullName evidence="4">Topoisomerase protein</fullName>
    </submittedName>
</protein>
<accession>A0A0G1XWC5</accession>
<organism evidence="4 5">
    <name type="scientific">Candidatus Uhrbacteria bacterium GW2011_GWC2_53_7</name>
    <dbReference type="NCBI Taxonomy" id="1618986"/>
    <lineage>
        <taxon>Bacteria</taxon>
        <taxon>Candidatus Uhriibacteriota</taxon>
    </lineage>
</organism>
<dbReference type="Gene3D" id="1.10.460.10">
    <property type="entry name" value="Topoisomerase I, domain 2"/>
    <property type="match status" value="1"/>
</dbReference>
<feature type="domain" description="Topo IA-type catalytic" evidence="3">
    <location>
        <begin position="1"/>
        <end position="58"/>
    </location>
</feature>
<reference evidence="4 5" key="1">
    <citation type="journal article" date="2015" name="Nature">
        <title>rRNA introns, odd ribosomes, and small enigmatic genomes across a large radiation of phyla.</title>
        <authorList>
            <person name="Brown C.T."/>
            <person name="Hug L.A."/>
            <person name="Thomas B.C."/>
            <person name="Sharon I."/>
            <person name="Castelle C.J."/>
            <person name="Singh A."/>
            <person name="Wilkins M.J."/>
            <person name="Williams K.H."/>
            <person name="Banfield J.F."/>
        </authorList>
    </citation>
    <scope>NUCLEOTIDE SEQUENCE [LARGE SCALE GENOMIC DNA]</scope>
</reference>
<dbReference type="EMBL" id="LCRN01000043">
    <property type="protein sequence ID" value="KKW35276.1"/>
    <property type="molecule type" value="Genomic_DNA"/>
</dbReference>
<dbReference type="InterPro" id="IPR025589">
    <property type="entry name" value="Toprim_C_rpt"/>
</dbReference>
<dbReference type="GO" id="GO:0003917">
    <property type="term" value="F:DNA topoisomerase type I (single strand cut, ATP-independent) activity"/>
    <property type="evidence" value="ECO:0007669"/>
    <property type="project" value="InterPro"/>
</dbReference>
<feature type="compositionally biased region" description="Basic residues" evidence="2">
    <location>
        <begin position="170"/>
        <end position="182"/>
    </location>
</feature>
<dbReference type="GO" id="GO:0003677">
    <property type="term" value="F:DNA binding"/>
    <property type="evidence" value="ECO:0007669"/>
    <property type="project" value="InterPro"/>
</dbReference>
<evidence type="ECO:0000259" key="3">
    <source>
        <dbReference type="PROSITE" id="PS52039"/>
    </source>
</evidence>
<dbReference type="InterPro" id="IPR023405">
    <property type="entry name" value="Topo_IA_core_domain"/>
</dbReference>
<name>A0A0G1XWC5_9BACT</name>
<dbReference type="InterPro" id="IPR013497">
    <property type="entry name" value="Topo_IA_cen"/>
</dbReference>
<gene>
    <name evidence="4" type="ORF">UY82_C0043G0010</name>
</gene>
<evidence type="ECO:0000256" key="2">
    <source>
        <dbReference type="SAM" id="MobiDB-lite"/>
    </source>
</evidence>